<feature type="compositionally biased region" description="Pro residues" evidence="1">
    <location>
        <begin position="59"/>
        <end position="69"/>
    </location>
</feature>
<name>A0ABS1VXI2_9ACTN</name>
<evidence type="ECO:0000256" key="1">
    <source>
        <dbReference type="SAM" id="MobiDB-lite"/>
    </source>
</evidence>
<evidence type="ECO:0000256" key="2">
    <source>
        <dbReference type="SAM" id="Phobius"/>
    </source>
</evidence>
<proteinExistence type="predicted"/>
<gene>
    <name evidence="3" type="ORF">JKJ07_33315</name>
</gene>
<accession>A0ABS1VXI2</accession>
<dbReference type="RefSeq" id="WP_202995870.1">
    <property type="nucleotide sequence ID" value="NZ_JAENHO010000010.1"/>
</dbReference>
<reference evidence="3 4" key="1">
    <citation type="submission" date="2021-01" db="EMBL/GenBank/DDBJ databases">
        <title>Actinoplanes sp. nov. LDG1-01 isolated from lichen.</title>
        <authorList>
            <person name="Saeng-In P."/>
            <person name="Phongsopitanun W."/>
            <person name="Kanchanasin P."/>
            <person name="Yuki M."/>
            <person name="Kudo T."/>
            <person name="Ohkuma M."/>
            <person name="Tanasupawat S."/>
        </authorList>
    </citation>
    <scope>NUCLEOTIDE SEQUENCE [LARGE SCALE GENOMIC DNA]</scope>
    <source>
        <strain evidence="3 4">LDG1-01</strain>
    </source>
</reference>
<keyword evidence="2" id="KW-0812">Transmembrane</keyword>
<dbReference type="EMBL" id="JAENHO010000010">
    <property type="protein sequence ID" value="MBL7259205.1"/>
    <property type="molecule type" value="Genomic_DNA"/>
</dbReference>
<evidence type="ECO:0000313" key="4">
    <source>
        <dbReference type="Proteomes" id="UP000598996"/>
    </source>
</evidence>
<comment type="caution">
    <text evidence="3">The sequence shown here is derived from an EMBL/GenBank/DDBJ whole genome shotgun (WGS) entry which is preliminary data.</text>
</comment>
<sequence>MRRPLLILAVLLGALTYMMVLVGLSFALIVKGSDLWAVVPLAGAVIAVAAMFTIRRLPEPAPAPDPRQPAEPLGTPETGIRE</sequence>
<organism evidence="3 4">
    <name type="scientific">Paractinoplanes lichenicola</name>
    <dbReference type="NCBI Taxonomy" id="2802976"/>
    <lineage>
        <taxon>Bacteria</taxon>
        <taxon>Bacillati</taxon>
        <taxon>Actinomycetota</taxon>
        <taxon>Actinomycetes</taxon>
        <taxon>Micromonosporales</taxon>
        <taxon>Micromonosporaceae</taxon>
        <taxon>Paractinoplanes</taxon>
    </lineage>
</organism>
<keyword evidence="2" id="KW-1133">Transmembrane helix</keyword>
<keyword evidence="4" id="KW-1185">Reference proteome</keyword>
<dbReference type="Proteomes" id="UP000598996">
    <property type="component" value="Unassembled WGS sequence"/>
</dbReference>
<evidence type="ECO:0000313" key="3">
    <source>
        <dbReference type="EMBL" id="MBL7259205.1"/>
    </source>
</evidence>
<feature type="region of interest" description="Disordered" evidence="1">
    <location>
        <begin position="59"/>
        <end position="82"/>
    </location>
</feature>
<keyword evidence="2" id="KW-0472">Membrane</keyword>
<feature type="transmembrane region" description="Helical" evidence="2">
    <location>
        <begin position="37"/>
        <end position="54"/>
    </location>
</feature>
<protein>
    <submittedName>
        <fullName evidence="3">Uncharacterized protein</fullName>
    </submittedName>
</protein>